<name>A0A6N8EDH5_9GAMM</name>
<gene>
    <name evidence="3" type="ORF">GJ668_09640</name>
</gene>
<organism evidence="3 4">
    <name type="scientific">Allochromatium palmeri</name>
    <dbReference type="NCBI Taxonomy" id="231048"/>
    <lineage>
        <taxon>Bacteria</taxon>
        <taxon>Pseudomonadati</taxon>
        <taxon>Pseudomonadota</taxon>
        <taxon>Gammaproteobacteria</taxon>
        <taxon>Chromatiales</taxon>
        <taxon>Chromatiaceae</taxon>
        <taxon>Allochromatium</taxon>
    </lineage>
</organism>
<dbReference type="PROSITE" id="PS50930">
    <property type="entry name" value="HTH_LYTTR"/>
    <property type="match status" value="1"/>
</dbReference>
<dbReference type="OrthoDB" id="236568at2"/>
<dbReference type="RefSeq" id="WP_155449944.1">
    <property type="nucleotide sequence ID" value="NZ_WNKT01000017.1"/>
</dbReference>
<evidence type="ECO:0000256" key="1">
    <source>
        <dbReference type="ARBA" id="ARBA00023012"/>
    </source>
</evidence>
<evidence type="ECO:0000259" key="2">
    <source>
        <dbReference type="PROSITE" id="PS50930"/>
    </source>
</evidence>
<sequence>MKTLEAADGRSGDERTWLIPASGLDDSPESRTVRLHDARERNLEVRAYYRGQQQTISLTDVIYLRADQKYVSVRHLDGVLLVDRSLRAFELDFPDLLLRIHRNTLVARSRLCGLDKQPDGSTLALLTGCADRPVVSRRHLSDVRCWLRETRDSNHRPN</sequence>
<dbReference type="GO" id="GO:0000160">
    <property type="term" value="P:phosphorelay signal transduction system"/>
    <property type="evidence" value="ECO:0007669"/>
    <property type="project" value="UniProtKB-KW"/>
</dbReference>
<dbReference type="Gene3D" id="2.40.50.1020">
    <property type="entry name" value="LytTr DNA-binding domain"/>
    <property type="match status" value="1"/>
</dbReference>
<keyword evidence="4" id="KW-1185">Reference proteome</keyword>
<reference evidence="3 4" key="1">
    <citation type="submission" date="2019-11" db="EMBL/GenBank/DDBJ databases">
        <title>Whole-genome sequence of the anaerobic purple sulfur bacterium Allochromatium palmeri DSM 15591.</title>
        <authorList>
            <person name="Kyndt J.A."/>
            <person name="Meyer T.E."/>
        </authorList>
    </citation>
    <scope>NUCLEOTIDE SEQUENCE [LARGE SCALE GENOMIC DNA]</scope>
    <source>
        <strain evidence="3 4">DSM 15591</strain>
    </source>
</reference>
<dbReference type="GO" id="GO:0003677">
    <property type="term" value="F:DNA binding"/>
    <property type="evidence" value="ECO:0007669"/>
    <property type="project" value="InterPro"/>
</dbReference>
<dbReference type="InterPro" id="IPR007492">
    <property type="entry name" value="LytTR_DNA-bd_dom"/>
</dbReference>
<evidence type="ECO:0000313" key="3">
    <source>
        <dbReference type="EMBL" id="MTW21358.1"/>
    </source>
</evidence>
<accession>A0A6N8EDH5</accession>
<dbReference type="AlphaFoldDB" id="A0A6N8EDH5"/>
<dbReference type="Proteomes" id="UP000434044">
    <property type="component" value="Unassembled WGS sequence"/>
</dbReference>
<keyword evidence="1" id="KW-0902">Two-component regulatory system</keyword>
<dbReference type="Pfam" id="PF04397">
    <property type="entry name" value="LytTR"/>
    <property type="match status" value="1"/>
</dbReference>
<dbReference type="SMART" id="SM00850">
    <property type="entry name" value="LytTR"/>
    <property type="match status" value="1"/>
</dbReference>
<dbReference type="EMBL" id="WNKT01000017">
    <property type="protein sequence ID" value="MTW21358.1"/>
    <property type="molecule type" value="Genomic_DNA"/>
</dbReference>
<comment type="caution">
    <text evidence="3">The sequence shown here is derived from an EMBL/GenBank/DDBJ whole genome shotgun (WGS) entry which is preliminary data.</text>
</comment>
<protein>
    <recommendedName>
        <fullName evidence="2">HTH LytTR-type domain-containing protein</fullName>
    </recommendedName>
</protein>
<feature type="domain" description="HTH LytTR-type" evidence="2">
    <location>
        <begin position="55"/>
        <end position="149"/>
    </location>
</feature>
<evidence type="ECO:0000313" key="4">
    <source>
        <dbReference type="Proteomes" id="UP000434044"/>
    </source>
</evidence>
<proteinExistence type="predicted"/>